<dbReference type="AlphaFoldDB" id="A0A2M6YRT2"/>
<evidence type="ECO:0000313" key="2">
    <source>
        <dbReference type="Proteomes" id="UP000229502"/>
    </source>
</evidence>
<reference evidence="2" key="1">
    <citation type="submission" date="2017-09" db="EMBL/GenBank/DDBJ databases">
        <title>Depth-based differentiation of microbial function through sediment-hosted aquifers and enrichment of novel symbionts in the deep terrestrial subsurface.</title>
        <authorList>
            <person name="Probst A.J."/>
            <person name="Ladd B."/>
            <person name="Jarett J.K."/>
            <person name="Geller-Mcgrath D.E."/>
            <person name="Sieber C.M.K."/>
            <person name="Emerson J.B."/>
            <person name="Anantharaman K."/>
            <person name="Thomas B.C."/>
            <person name="Malmstrom R."/>
            <person name="Stieglmeier M."/>
            <person name="Klingl A."/>
            <person name="Woyke T."/>
            <person name="Ryan C.M."/>
            <person name="Banfield J.F."/>
        </authorList>
    </citation>
    <scope>NUCLEOTIDE SEQUENCE [LARGE SCALE GENOMIC DNA]</scope>
</reference>
<sequence>MISITSEGNIHVTIKGKSSKGTPNQEVTFTLGHQDEGFSEELLSAFANLALAIQEDEKTIQRT</sequence>
<evidence type="ECO:0000313" key="1">
    <source>
        <dbReference type="EMBL" id="PIU36126.1"/>
    </source>
</evidence>
<organism evidence="1 2">
    <name type="scientific">Candidatus Shapirobacteria bacterium CG07_land_8_20_14_0_80_39_18</name>
    <dbReference type="NCBI Taxonomy" id="1974882"/>
    <lineage>
        <taxon>Bacteria</taxon>
        <taxon>Candidatus Shapironibacteriota</taxon>
    </lineage>
</organism>
<proteinExistence type="predicted"/>
<gene>
    <name evidence="1" type="ORF">COT03_00695</name>
</gene>
<name>A0A2M6YRT2_9BACT</name>
<accession>A0A2M6YRT2</accession>
<dbReference type="Proteomes" id="UP000229502">
    <property type="component" value="Unassembled WGS sequence"/>
</dbReference>
<comment type="caution">
    <text evidence="1">The sequence shown here is derived from an EMBL/GenBank/DDBJ whole genome shotgun (WGS) entry which is preliminary data.</text>
</comment>
<dbReference type="EMBL" id="PEWZ01000039">
    <property type="protein sequence ID" value="PIU36126.1"/>
    <property type="molecule type" value="Genomic_DNA"/>
</dbReference>
<protein>
    <submittedName>
        <fullName evidence="1">Uncharacterized protein</fullName>
    </submittedName>
</protein>